<proteinExistence type="predicted"/>
<keyword evidence="2" id="KW-1185">Reference proteome</keyword>
<sequence>MRGVINYISTRGLVHEFMYRWGLLGWPAGIGPQLTLPDSQPCSPTWHPALAWHCPLTCSIILPVGQSIRQRARPPQHLGAGRWPHPPLSLLVTVCGVIRPLLTLTLAWHRQLPCFTIPPWWHCHWGPSGPAAPPLLPTASAASPTPAMFHAAPWWSAHIIGSGQTPGQTPS</sequence>
<reference evidence="1 2" key="1">
    <citation type="journal article" date="2020" name="Nature">
        <title>Six reference-quality genomes reveal evolution of bat adaptations.</title>
        <authorList>
            <person name="Jebb D."/>
            <person name="Huang Z."/>
            <person name="Pippel M."/>
            <person name="Hughes G.M."/>
            <person name="Lavrichenko K."/>
            <person name="Devanna P."/>
            <person name="Winkler S."/>
            <person name="Jermiin L.S."/>
            <person name="Skirmuntt E.C."/>
            <person name="Katzourakis A."/>
            <person name="Burkitt-Gray L."/>
            <person name="Ray D.A."/>
            <person name="Sullivan K.A.M."/>
            <person name="Roscito J.G."/>
            <person name="Kirilenko B.M."/>
            <person name="Davalos L.M."/>
            <person name="Corthals A.P."/>
            <person name="Power M.L."/>
            <person name="Jones G."/>
            <person name="Ransome R.D."/>
            <person name="Dechmann D.K.N."/>
            <person name="Locatelli A.G."/>
            <person name="Puechmaille S.J."/>
            <person name="Fedrigo O."/>
            <person name="Jarvis E.D."/>
            <person name="Hiller M."/>
            <person name="Vernes S.C."/>
            <person name="Myers E.W."/>
            <person name="Teeling E.C."/>
        </authorList>
    </citation>
    <scope>NUCLEOTIDE SEQUENCE [LARGE SCALE GENOMIC DNA]</scope>
    <source>
        <strain evidence="1">MMyoMyo1</strain>
        <tissue evidence="1">Flight muscle</tissue>
    </source>
</reference>
<protein>
    <submittedName>
        <fullName evidence="1">Uncharacterized protein</fullName>
    </submittedName>
</protein>
<comment type="caution">
    <text evidence="1">The sequence shown here is derived from an EMBL/GenBank/DDBJ whole genome shotgun (WGS) entry which is preliminary data.</text>
</comment>
<gene>
    <name evidence="1" type="ORF">mMyoMyo1_008621</name>
</gene>
<dbReference type="Proteomes" id="UP000527355">
    <property type="component" value="Unassembled WGS sequence"/>
</dbReference>
<name>A0A7J7UPX6_MYOMY</name>
<dbReference type="AlphaFoldDB" id="A0A7J7UPX6"/>
<evidence type="ECO:0000313" key="1">
    <source>
        <dbReference type="EMBL" id="KAF6314844.1"/>
    </source>
</evidence>
<evidence type="ECO:0000313" key="2">
    <source>
        <dbReference type="Proteomes" id="UP000527355"/>
    </source>
</evidence>
<organism evidence="1 2">
    <name type="scientific">Myotis myotis</name>
    <name type="common">Greater mouse-eared bat</name>
    <name type="synonym">Vespertilio myotis</name>
    <dbReference type="NCBI Taxonomy" id="51298"/>
    <lineage>
        <taxon>Eukaryota</taxon>
        <taxon>Metazoa</taxon>
        <taxon>Chordata</taxon>
        <taxon>Craniata</taxon>
        <taxon>Vertebrata</taxon>
        <taxon>Euteleostomi</taxon>
        <taxon>Mammalia</taxon>
        <taxon>Eutheria</taxon>
        <taxon>Laurasiatheria</taxon>
        <taxon>Chiroptera</taxon>
        <taxon>Yangochiroptera</taxon>
        <taxon>Vespertilionidae</taxon>
        <taxon>Myotis</taxon>
    </lineage>
</organism>
<accession>A0A7J7UPX6</accession>
<dbReference type="EMBL" id="JABWUV010000012">
    <property type="protein sequence ID" value="KAF6314844.1"/>
    <property type="molecule type" value="Genomic_DNA"/>
</dbReference>